<dbReference type="GO" id="GO:0008270">
    <property type="term" value="F:zinc ion binding"/>
    <property type="evidence" value="ECO:0007669"/>
    <property type="project" value="UniProtKB-KW"/>
</dbReference>
<keyword evidence="2" id="KW-0479">Metal-binding</keyword>
<comment type="similarity">
    <text evidence="1">Belongs to the protein-tyrosine phosphatase family. Non-receptor class dual specificity subfamily.</text>
</comment>
<dbReference type="InterPro" id="IPR020422">
    <property type="entry name" value="TYR_PHOSPHATASE_DUAL_dom"/>
</dbReference>
<dbReference type="SUPFAM" id="SSF57903">
    <property type="entry name" value="FYVE/PHD zinc finger"/>
    <property type="match status" value="1"/>
</dbReference>
<dbReference type="PROSITE" id="PS50056">
    <property type="entry name" value="TYR_PHOSPHATASE_2"/>
    <property type="match status" value="1"/>
</dbReference>
<dbReference type="Pfam" id="PF01363">
    <property type="entry name" value="FYVE"/>
    <property type="match status" value="1"/>
</dbReference>
<dbReference type="SUPFAM" id="SSF52821">
    <property type="entry name" value="Rhodanese/Cell cycle control phosphatase"/>
    <property type="match status" value="1"/>
</dbReference>
<dbReference type="InterPro" id="IPR017455">
    <property type="entry name" value="Znf_FYVE-rel"/>
</dbReference>
<keyword evidence="3 7" id="KW-0863">Zinc-finger</keyword>
<dbReference type="Proteomes" id="UP000053237">
    <property type="component" value="Unassembled WGS sequence"/>
</dbReference>
<dbReference type="SUPFAM" id="SSF52799">
    <property type="entry name" value="(Phosphotyrosine protein) phosphatases II"/>
    <property type="match status" value="1"/>
</dbReference>
<dbReference type="SMART" id="SM00195">
    <property type="entry name" value="DSPc"/>
    <property type="match status" value="1"/>
</dbReference>
<dbReference type="InterPro" id="IPR016130">
    <property type="entry name" value="Tyr_Pase_AS"/>
</dbReference>
<dbReference type="InParanoid" id="A0A024GSW0"/>
<keyword evidence="6" id="KW-0904">Protein phosphatase</keyword>
<dbReference type="FunFam" id="3.90.190.10:FF:000109">
    <property type="entry name" value="Dual specificity phosphatase"/>
    <property type="match status" value="1"/>
</dbReference>
<evidence type="ECO:0008006" key="13">
    <source>
        <dbReference type="Google" id="ProtNLM"/>
    </source>
</evidence>
<keyword evidence="4" id="KW-0378">Hydrolase</keyword>
<dbReference type="InterPro" id="IPR029021">
    <property type="entry name" value="Prot-tyrosine_phosphatase-like"/>
</dbReference>
<evidence type="ECO:0000256" key="1">
    <source>
        <dbReference type="ARBA" id="ARBA00008601"/>
    </source>
</evidence>
<dbReference type="CDD" id="cd14498">
    <property type="entry name" value="DSP"/>
    <property type="match status" value="1"/>
</dbReference>
<name>A0A024GSW0_9STRA</name>
<dbReference type="InterPro" id="IPR000306">
    <property type="entry name" value="Znf_FYVE"/>
</dbReference>
<dbReference type="GO" id="GO:0005737">
    <property type="term" value="C:cytoplasm"/>
    <property type="evidence" value="ECO:0007669"/>
    <property type="project" value="TreeGrafter"/>
</dbReference>
<dbReference type="PROSITE" id="PS00383">
    <property type="entry name" value="TYR_PHOSPHATASE_1"/>
    <property type="match status" value="1"/>
</dbReference>
<dbReference type="PROSITE" id="PS50054">
    <property type="entry name" value="TYR_PHOSPHATASE_DUAL"/>
    <property type="match status" value="1"/>
</dbReference>
<evidence type="ECO:0000259" key="8">
    <source>
        <dbReference type="PROSITE" id="PS50054"/>
    </source>
</evidence>
<dbReference type="OrthoDB" id="10252009at2759"/>
<keyword evidence="5" id="KW-0862">Zinc</keyword>
<evidence type="ECO:0000313" key="12">
    <source>
        <dbReference type="Proteomes" id="UP000053237"/>
    </source>
</evidence>
<evidence type="ECO:0000256" key="3">
    <source>
        <dbReference type="ARBA" id="ARBA00022771"/>
    </source>
</evidence>
<dbReference type="PANTHER" id="PTHR10159:SF519">
    <property type="entry name" value="DUAL SPECIFICITY PROTEIN PHOSPHATASE MPK3"/>
    <property type="match status" value="1"/>
</dbReference>
<dbReference type="EMBL" id="CAIX01000325">
    <property type="protein sequence ID" value="CCI49670.1"/>
    <property type="molecule type" value="Genomic_DNA"/>
</dbReference>
<feature type="domain" description="Tyrosine-protein phosphatase" evidence="8">
    <location>
        <begin position="245"/>
        <end position="389"/>
    </location>
</feature>
<dbReference type="GO" id="GO:0017017">
    <property type="term" value="F:MAP kinase tyrosine/serine/threonine phosphatase activity"/>
    <property type="evidence" value="ECO:0007669"/>
    <property type="project" value="TreeGrafter"/>
</dbReference>
<evidence type="ECO:0000256" key="6">
    <source>
        <dbReference type="ARBA" id="ARBA00022912"/>
    </source>
</evidence>
<dbReference type="PANTHER" id="PTHR10159">
    <property type="entry name" value="DUAL SPECIFICITY PROTEIN PHOSPHATASE"/>
    <property type="match status" value="1"/>
</dbReference>
<dbReference type="STRING" id="65357.A0A024GSW0"/>
<accession>A0A024GSW0</accession>
<gene>
    <name evidence="11" type="ORF">BN9_110390</name>
</gene>
<dbReference type="GO" id="GO:0033550">
    <property type="term" value="F:MAP kinase tyrosine phosphatase activity"/>
    <property type="evidence" value="ECO:0007669"/>
    <property type="project" value="TreeGrafter"/>
</dbReference>
<dbReference type="GO" id="GO:0008330">
    <property type="term" value="F:protein tyrosine/threonine phosphatase activity"/>
    <property type="evidence" value="ECO:0007669"/>
    <property type="project" value="TreeGrafter"/>
</dbReference>
<keyword evidence="12" id="KW-1185">Reference proteome</keyword>
<dbReference type="PROSITE" id="PS50178">
    <property type="entry name" value="ZF_FYVE"/>
    <property type="match status" value="1"/>
</dbReference>
<evidence type="ECO:0000259" key="10">
    <source>
        <dbReference type="PROSITE" id="PS50178"/>
    </source>
</evidence>
<protein>
    <recommendedName>
        <fullName evidence="13">Protein-tyrosine-phosphatase</fullName>
    </recommendedName>
</protein>
<reference evidence="11 12" key="1">
    <citation type="submission" date="2012-05" db="EMBL/GenBank/DDBJ databases">
        <title>Recombination and specialization in a pathogen metapopulation.</title>
        <authorList>
            <person name="Gardiner A."/>
            <person name="Kemen E."/>
            <person name="Schultz-Larsen T."/>
            <person name="MacLean D."/>
            <person name="Van Oosterhout C."/>
            <person name="Jones J.D.G."/>
        </authorList>
    </citation>
    <scope>NUCLEOTIDE SEQUENCE [LARGE SCALE GENOMIC DNA]</scope>
    <source>
        <strain evidence="11 12">Ac Nc2</strain>
    </source>
</reference>
<feature type="domain" description="FYVE-type" evidence="10">
    <location>
        <begin position="418"/>
        <end position="486"/>
    </location>
</feature>
<evidence type="ECO:0000256" key="5">
    <source>
        <dbReference type="ARBA" id="ARBA00022833"/>
    </source>
</evidence>
<sequence>MISVSHTVYNLFDTKSYTEKLRHGTCHQNENEMSGATKCDVHPSETLLSKDTQTLTNEMFSLKTRRTVSLRRVNCRWLYNQVQASRGIILIDTRSHSKYLQNSIPSALSLPPMPQCSSFEEMLSHMTPETKESLSRKRRHLRDVVLFGNVARRSLVSSGDVTVLASEAAMDTTYDQISEDQTLEDEWNLRLAQALVADGLATSVKILIDGFQTFHYRYPFCTCSFETNLTNRPARTGSGTHCVNYPNEVLEGFLFLGNMWHAQSEDVIRNLGITHVVNASLDIENVFEHENVSYHSVKVKDRPESDISQFFDSTFAFIEEAKRTSHGRVLVHCTQGISRSATLIIMYLMRAHHWSLVTAANFAIASRGVVYPNDGFLRALMQEEFRLYNGNSITEEELDALVQNQLPDRPLPLEVIERRVSDKCSFCFKIFTLLEWRHQCSFCKKDICSKCSSLRIANQPLEKNAMVGEDARRSRRVCDNCVSRLERIQLPRPRKGLHVRYGRCKRLHVSGLSAFAHPVQLFYFEGTESHVLMEILKKRFRIKGNEIIEIENKEGYPITQLSELPDDASIFISKGTTGTIHDNLSLQLDKPSVAAKFAETQSYSEQDGSSIQIIQQKSEECTTLIEPESKSSFDKPISADYVAQKFTELWKLSFPNVNIISQDQVASMCNNIMVADLMLAMSSLSCGTITQEGFLQRLAKLGYSQEEKDVVIPVLQQACGRTIL</sequence>
<dbReference type="Pfam" id="PF00782">
    <property type="entry name" value="DSPc"/>
    <property type="match status" value="1"/>
</dbReference>
<organism evidence="11 12">
    <name type="scientific">Albugo candida</name>
    <dbReference type="NCBI Taxonomy" id="65357"/>
    <lineage>
        <taxon>Eukaryota</taxon>
        <taxon>Sar</taxon>
        <taxon>Stramenopiles</taxon>
        <taxon>Oomycota</taxon>
        <taxon>Peronosporomycetes</taxon>
        <taxon>Albuginales</taxon>
        <taxon>Albuginaceae</taxon>
        <taxon>Albugo</taxon>
    </lineage>
</organism>
<evidence type="ECO:0000256" key="4">
    <source>
        <dbReference type="ARBA" id="ARBA00022801"/>
    </source>
</evidence>
<evidence type="ECO:0000259" key="9">
    <source>
        <dbReference type="PROSITE" id="PS50056"/>
    </source>
</evidence>
<dbReference type="CDD" id="cd00065">
    <property type="entry name" value="FYVE_like_SF"/>
    <property type="match status" value="1"/>
</dbReference>
<dbReference type="InterPro" id="IPR011011">
    <property type="entry name" value="Znf_FYVE_PHD"/>
</dbReference>
<dbReference type="InterPro" id="IPR013083">
    <property type="entry name" value="Znf_RING/FYVE/PHD"/>
</dbReference>
<comment type="caution">
    <text evidence="11">The sequence shown here is derived from an EMBL/GenBank/DDBJ whole genome shotgun (WGS) entry which is preliminary data.</text>
</comment>
<evidence type="ECO:0000313" key="11">
    <source>
        <dbReference type="EMBL" id="CCI49670.1"/>
    </source>
</evidence>
<dbReference type="GO" id="GO:0043409">
    <property type="term" value="P:negative regulation of MAPK cascade"/>
    <property type="evidence" value="ECO:0007669"/>
    <property type="project" value="TreeGrafter"/>
</dbReference>
<dbReference type="AlphaFoldDB" id="A0A024GSW0"/>
<dbReference type="Gene3D" id="3.30.40.10">
    <property type="entry name" value="Zinc/RING finger domain, C3HC4 (zinc finger)"/>
    <property type="match status" value="1"/>
</dbReference>
<proteinExistence type="inferred from homology"/>
<dbReference type="InterPro" id="IPR000387">
    <property type="entry name" value="Tyr_Pase_dom"/>
</dbReference>
<dbReference type="Gene3D" id="3.40.250.10">
    <property type="entry name" value="Rhodanese-like domain"/>
    <property type="match status" value="1"/>
</dbReference>
<evidence type="ECO:0000256" key="7">
    <source>
        <dbReference type="PROSITE-ProRule" id="PRU00091"/>
    </source>
</evidence>
<dbReference type="InterPro" id="IPR036873">
    <property type="entry name" value="Rhodanese-like_dom_sf"/>
</dbReference>
<dbReference type="InterPro" id="IPR000340">
    <property type="entry name" value="Dual-sp_phosphatase_cat-dom"/>
</dbReference>
<dbReference type="Gene3D" id="3.90.190.10">
    <property type="entry name" value="Protein tyrosine phosphatase superfamily"/>
    <property type="match status" value="1"/>
</dbReference>
<evidence type="ECO:0000256" key="2">
    <source>
        <dbReference type="ARBA" id="ARBA00022723"/>
    </source>
</evidence>
<feature type="domain" description="Tyrosine specific protein phosphatases" evidence="9">
    <location>
        <begin position="308"/>
        <end position="349"/>
    </location>
</feature>